<evidence type="ECO:0000313" key="2">
    <source>
        <dbReference type="Proteomes" id="UP000015354"/>
    </source>
</evidence>
<keyword evidence="2" id="KW-1185">Reference proteome</keyword>
<organism evidence="1 2">
    <name type="scientific">Strigomonas culicis</name>
    <dbReference type="NCBI Taxonomy" id="28005"/>
    <lineage>
        <taxon>Eukaryota</taxon>
        <taxon>Discoba</taxon>
        <taxon>Euglenozoa</taxon>
        <taxon>Kinetoplastea</taxon>
        <taxon>Metakinetoplastina</taxon>
        <taxon>Trypanosomatida</taxon>
        <taxon>Trypanosomatidae</taxon>
        <taxon>Strigomonadinae</taxon>
        <taxon>Strigomonas</taxon>
    </lineage>
</organism>
<accession>S9WBE7</accession>
<comment type="caution">
    <text evidence="1">The sequence shown here is derived from an EMBL/GenBank/DDBJ whole genome shotgun (WGS) entry which is preliminary data.</text>
</comment>
<dbReference type="Proteomes" id="UP000015354">
    <property type="component" value="Unassembled WGS sequence"/>
</dbReference>
<name>S9WBE7_9TRYP</name>
<sequence>MHIGNLGHSKAQADAHKYYHRSWLTPFFGANVPEAWESFPREIHPCELLNVEVHVCLDKKKNDFAYCQPKVADFQRCLRKYDI</sequence>
<evidence type="ECO:0000313" key="1">
    <source>
        <dbReference type="EMBL" id="EPY33325.1"/>
    </source>
</evidence>
<dbReference type="AlphaFoldDB" id="S9WBE7"/>
<evidence type="ECO:0008006" key="3">
    <source>
        <dbReference type="Google" id="ProtNLM"/>
    </source>
</evidence>
<proteinExistence type="predicted"/>
<dbReference type="EMBL" id="ATMH01002303">
    <property type="protein sequence ID" value="EPY33325.1"/>
    <property type="molecule type" value="Genomic_DNA"/>
</dbReference>
<reference evidence="1 2" key="1">
    <citation type="journal article" date="2013" name="PLoS ONE">
        <title>Predicting the Proteins of Angomonas deanei, Strigomonas culicis and Their Respective Endosymbionts Reveals New Aspects of the Trypanosomatidae Family.</title>
        <authorList>
            <person name="Motta M.C."/>
            <person name="Martins A.C."/>
            <person name="de Souza S.S."/>
            <person name="Catta-Preta C.M."/>
            <person name="Silva R."/>
            <person name="Klein C.C."/>
            <person name="de Almeida L.G."/>
            <person name="de Lima Cunha O."/>
            <person name="Ciapina L.P."/>
            <person name="Brocchi M."/>
            <person name="Colabardini A.C."/>
            <person name="de Araujo Lima B."/>
            <person name="Machado C.R."/>
            <person name="de Almeida Soares C.M."/>
            <person name="Probst C.M."/>
            <person name="de Menezes C.B."/>
            <person name="Thompson C.E."/>
            <person name="Bartholomeu D.C."/>
            <person name="Gradia D.F."/>
            <person name="Pavoni D.P."/>
            <person name="Grisard E.C."/>
            <person name="Fantinatti-Garboggini F."/>
            <person name="Marchini F.K."/>
            <person name="Rodrigues-Luiz G.F."/>
            <person name="Wagner G."/>
            <person name="Goldman G.H."/>
            <person name="Fietto J.L."/>
            <person name="Elias M.C."/>
            <person name="Goldman M.H."/>
            <person name="Sagot M.F."/>
            <person name="Pereira M."/>
            <person name="Stoco P.H."/>
            <person name="de Mendonca-Neto R.P."/>
            <person name="Teixeira S.M."/>
            <person name="Maciel T.E."/>
            <person name="de Oliveira Mendes T.A."/>
            <person name="Urmenyi T.P."/>
            <person name="de Souza W."/>
            <person name="Schenkman S."/>
            <person name="de Vasconcelos A.T."/>
        </authorList>
    </citation>
    <scope>NUCLEOTIDE SEQUENCE [LARGE SCALE GENOMIC DNA]</scope>
</reference>
<dbReference type="OrthoDB" id="248439at2759"/>
<protein>
    <recommendedName>
        <fullName evidence="3">CHCH domain-containing protein</fullName>
    </recommendedName>
</protein>
<gene>
    <name evidence="1" type="ORF">STCU_02303</name>
</gene>